<feature type="domain" description="CHAT" evidence="2">
    <location>
        <begin position="822"/>
        <end position="1098"/>
    </location>
</feature>
<dbReference type="HOGENOM" id="CLU_001305_0_1_1"/>
<protein>
    <recommendedName>
        <fullName evidence="2">CHAT domain-containing protein</fullName>
    </recommendedName>
</protein>
<keyword evidence="4" id="KW-1185">Reference proteome</keyword>
<dbReference type="InParanoid" id="A0A0C3FBT5"/>
<organism evidence="3 4">
    <name type="scientific">Piloderma croceum (strain F 1598)</name>
    <dbReference type="NCBI Taxonomy" id="765440"/>
    <lineage>
        <taxon>Eukaryota</taxon>
        <taxon>Fungi</taxon>
        <taxon>Dikarya</taxon>
        <taxon>Basidiomycota</taxon>
        <taxon>Agaricomycotina</taxon>
        <taxon>Agaricomycetes</taxon>
        <taxon>Agaricomycetidae</taxon>
        <taxon>Atheliales</taxon>
        <taxon>Atheliaceae</taxon>
        <taxon>Piloderma</taxon>
    </lineage>
</organism>
<reference evidence="4" key="2">
    <citation type="submission" date="2015-01" db="EMBL/GenBank/DDBJ databases">
        <title>Evolutionary Origins and Diversification of the Mycorrhizal Mutualists.</title>
        <authorList>
            <consortium name="DOE Joint Genome Institute"/>
            <consortium name="Mycorrhizal Genomics Consortium"/>
            <person name="Kohler A."/>
            <person name="Kuo A."/>
            <person name="Nagy L.G."/>
            <person name="Floudas D."/>
            <person name="Copeland A."/>
            <person name="Barry K.W."/>
            <person name="Cichocki N."/>
            <person name="Veneault-Fourrey C."/>
            <person name="LaButti K."/>
            <person name="Lindquist E.A."/>
            <person name="Lipzen A."/>
            <person name="Lundell T."/>
            <person name="Morin E."/>
            <person name="Murat C."/>
            <person name="Riley R."/>
            <person name="Ohm R."/>
            <person name="Sun H."/>
            <person name="Tunlid A."/>
            <person name="Henrissat B."/>
            <person name="Grigoriev I.V."/>
            <person name="Hibbett D.S."/>
            <person name="Martin F."/>
        </authorList>
    </citation>
    <scope>NUCLEOTIDE SEQUENCE [LARGE SCALE GENOMIC DNA]</scope>
    <source>
        <strain evidence="4">F 1598</strain>
    </source>
</reference>
<proteinExistence type="predicted"/>
<dbReference type="STRING" id="765440.A0A0C3FBT5"/>
<feature type="region of interest" description="Disordered" evidence="1">
    <location>
        <begin position="111"/>
        <end position="147"/>
    </location>
</feature>
<gene>
    <name evidence="3" type="ORF">PILCRDRAFT_12152</name>
</gene>
<accession>A0A0C3FBT5</accession>
<dbReference type="Proteomes" id="UP000054166">
    <property type="component" value="Unassembled WGS sequence"/>
</dbReference>
<reference evidence="3 4" key="1">
    <citation type="submission" date="2014-04" db="EMBL/GenBank/DDBJ databases">
        <authorList>
            <consortium name="DOE Joint Genome Institute"/>
            <person name="Kuo A."/>
            <person name="Tarkka M."/>
            <person name="Buscot F."/>
            <person name="Kohler A."/>
            <person name="Nagy L.G."/>
            <person name="Floudas D."/>
            <person name="Copeland A."/>
            <person name="Barry K.W."/>
            <person name="Cichocki N."/>
            <person name="Veneault-Fourrey C."/>
            <person name="LaButti K."/>
            <person name="Lindquist E.A."/>
            <person name="Lipzen A."/>
            <person name="Lundell T."/>
            <person name="Morin E."/>
            <person name="Murat C."/>
            <person name="Sun H."/>
            <person name="Tunlid A."/>
            <person name="Henrissat B."/>
            <person name="Grigoriev I.V."/>
            <person name="Hibbett D.S."/>
            <person name="Martin F."/>
            <person name="Nordberg H.P."/>
            <person name="Cantor M.N."/>
            <person name="Hua S.X."/>
        </authorList>
    </citation>
    <scope>NUCLEOTIDE SEQUENCE [LARGE SCALE GENOMIC DNA]</scope>
    <source>
        <strain evidence="3 4">F 1598</strain>
    </source>
</reference>
<dbReference type="OrthoDB" id="9991317at2759"/>
<evidence type="ECO:0000313" key="3">
    <source>
        <dbReference type="EMBL" id="KIM77334.1"/>
    </source>
</evidence>
<name>A0A0C3FBT5_PILCF</name>
<evidence type="ECO:0000259" key="2">
    <source>
        <dbReference type="Pfam" id="PF12770"/>
    </source>
</evidence>
<evidence type="ECO:0000256" key="1">
    <source>
        <dbReference type="SAM" id="MobiDB-lite"/>
    </source>
</evidence>
<dbReference type="Gene3D" id="1.25.40.10">
    <property type="entry name" value="Tetratricopeptide repeat domain"/>
    <property type="match status" value="2"/>
</dbReference>
<sequence length="1099" mass="122178">MPVPVTGGAGIPLSSKTNYARLHRKIKIFANAINHKSSSFASQTSFRRRRCPTPTIISRPLRHNGPNSATLIGREATPALVNGLHAYAEGQAWLQLDLTSKFHGKMGEVDNDDIGGMESDNELDGVDAGSEEEAMNETDEEDEGDEEFTGDNLEIYYNKHPQGHFETSQLSDLDNVILLLEQALELNPPIHPDHAASLYNLFLFFDIRYRKLGQHTDLDKMVLMLHKILDIHPPDHPNRATSLSNLTFVLKTQFDKSGEISDLNEVVHIREKILELQPPRHSGRHISLKNFASALKMQFTQLGQLSDLNDMILSLKQALKLQPPDNPWHDSSLDMLTWSLHAHFSQSGKLSSLDDAIVNLEYALGRQPPGHAERHSTLDDLVLALQTCFEQLEEPVDLEKAVLLHEQALELCPPSHAERSLSLKNLASALIIHFEHFRKPADLENAVLLRDQALALCPPSHPSHFIVLNSLALLLNTCYEKLGRSVDLERVVLLHEQALNHLPARYSNHHTALTNLASALTAHFNHSRKPSHLERAISLCIDGLESMPDSHPDHCTLYVVLGRAYREKFHAYSLPSDLEAVLDAFSCGTWFSFGLLHRKLEAAAEWVITAITFNQRQSAISACEVAFAFIPNLLWQCLSLPTQLAALKHVSDLVCEGAACAVRELRTSFDNLPVPFAKKLKELSLELQSLNVEDSSAITMNMTAQENVCCRSLADTWLKTLSEVHNLSEFKYFLLPKPSAHFAVAAESGPIVILNVSLHFGCDAIIIRSPDTPPERIAFQGLTFHKLVHFKKQIHLITGTLQSRHLDPPGMVGGSNYEFGKILETLWILVVNPIINLLGLKRSDNPKRLWLCPISLFAFMPLHAAGIYDTPESPNMSDFAVPSYIPTLNALIVAQSRVKKLQINKVLVVVQPNTPKQKPLQGTFEERNCIAEVVPSGSFLQLVGSDATVENVFSSLSEASIVHFACHGEQHPQKPLQSGLLLHDGKLTLSQMFHEDLPNASIAFLSACSSATGDQEQPDEMVHLGAAMLNAGFLSVIATMWTIYDKHGPLVAKEVYTKLFELQPDPTRVAYALHAAIRKLYADQQVDFACWVPFIHLGV</sequence>
<evidence type="ECO:0000313" key="4">
    <source>
        <dbReference type="Proteomes" id="UP000054166"/>
    </source>
</evidence>
<dbReference type="PANTHER" id="PTHR19959">
    <property type="entry name" value="KINESIN LIGHT CHAIN"/>
    <property type="match status" value="1"/>
</dbReference>
<dbReference type="InterPro" id="IPR024983">
    <property type="entry name" value="CHAT_dom"/>
</dbReference>
<dbReference type="PANTHER" id="PTHR19959:SF119">
    <property type="entry name" value="FUNGAL LIPASE-LIKE DOMAIN-CONTAINING PROTEIN"/>
    <property type="match status" value="1"/>
</dbReference>
<dbReference type="AlphaFoldDB" id="A0A0C3FBT5"/>
<dbReference type="EMBL" id="KN833026">
    <property type="protein sequence ID" value="KIM77334.1"/>
    <property type="molecule type" value="Genomic_DNA"/>
</dbReference>
<dbReference type="Pfam" id="PF12770">
    <property type="entry name" value="CHAT"/>
    <property type="match status" value="1"/>
</dbReference>
<dbReference type="InterPro" id="IPR011990">
    <property type="entry name" value="TPR-like_helical_dom_sf"/>
</dbReference>